<dbReference type="OrthoDB" id="10547441at2759"/>
<organism evidence="1 2">
    <name type="scientific">Gossypium barbadense</name>
    <name type="common">Sea Island cotton</name>
    <name type="synonym">Hibiscus barbadensis</name>
    <dbReference type="NCBI Taxonomy" id="3634"/>
    <lineage>
        <taxon>Eukaryota</taxon>
        <taxon>Viridiplantae</taxon>
        <taxon>Streptophyta</taxon>
        <taxon>Embryophyta</taxon>
        <taxon>Tracheophyta</taxon>
        <taxon>Spermatophyta</taxon>
        <taxon>Magnoliopsida</taxon>
        <taxon>eudicotyledons</taxon>
        <taxon>Gunneridae</taxon>
        <taxon>Pentapetalae</taxon>
        <taxon>rosids</taxon>
        <taxon>malvids</taxon>
        <taxon>Malvales</taxon>
        <taxon>Malvaceae</taxon>
        <taxon>Malvoideae</taxon>
        <taxon>Gossypium</taxon>
    </lineage>
</organism>
<dbReference type="Proteomes" id="UP000239757">
    <property type="component" value="Unassembled WGS sequence"/>
</dbReference>
<dbReference type="Gene3D" id="2.40.290.10">
    <property type="match status" value="1"/>
</dbReference>
<name>A0A2P5VVH2_GOSBA</name>
<reference evidence="1 2" key="1">
    <citation type="submission" date="2015-01" db="EMBL/GenBank/DDBJ databases">
        <title>Genome of allotetraploid Gossypium barbadense reveals genomic plasticity and fiber elongation in cotton evolution.</title>
        <authorList>
            <person name="Chen X."/>
            <person name="Liu X."/>
            <person name="Zhao B."/>
            <person name="Zheng H."/>
            <person name="Hu Y."/>
            <person name="Lu G."/>
            <person name="Yang C."/>
            <person name="Chen J."/>
            <person name="Shan C."/>
            <person name="Zhang L."/>
            <person name="Zhou Y."/>
            <person name="Wang L."/>
            <person name="Guo W."/>
            <person name="Bai Y."/>
            <person name="Ruan J."/>
            <person name="Shangguan X."/>
            <person name="Mao Y."/>
            <person name="Jiang J."/>
            <person name="Zhu Y."/>
            <person name="Lei J."/>
            <person name="Kang H."/>
            <person name="Chen S."/>
            <person name="He X."/>
            <person name="Wang R."/>
            <person name="Wang Y."/>
            <person name="Chen J."/>
            <person name="Wang L."/>
            <person name="Yu S."/>
            <person name="Wang B."/>
            <person name="Wei J."/>
            <person name="Song S."/>
            <person name="Lu X."/>
            <person name="Gao Z."/>
            <person name="Gu W."/>
            <person name="Deng X."/>
            <person name="Ma D."/>
            <person name="Wang S."/>
            <person name="Liang W."/>
            <person name="Fang L."/>
            <person name="Cai C."/>
            <person name="Zhu X."/>
            <person name="Zhou B."/>
            <person name="Zhang Y."/>
            <person name="Chen Z."/>
            <person name="Xu S."/>
            <person name="Zhu R."/>
            <person name="Wang S."/>
            <person name="Zhang T."/>
            <person name="Zhao G."/>
        </authorList>
    </citation>
    <scope>NUCLEOTIDE SEQUENCE [LARGE SCALE GENOMIC DNA]</scope>
    <source>
        <strain evidence="2">cv. Xinhai21</strain>
        <tissue evidence="1">Leaf</tissue>
    </source>
</reference>
<dbReference type="EMBL" id="KZ670662">
    <property type="protein sequence ID" value="PPR82843.1"/>
    <property type="molecule type" value="Genomic_DNA"/>
</dbReference>
<evidence type="ECO:0000313" key="1">
    <source>
        <dbReference type="EMBL" id="PPR82843.1"/>
    </source>
</evidence>
<evidence type="ECO:0000313" key="2">
    <source>
        <dbReference type="Proteomes" id="UP000239757"/>
    </source>
</evidence>
<dbReference type="AlphaFoldDB" id="A0A2P5VVH2"/>
<sequence length="128" mass="14555">MKDQLRKCMFTKRVVRRIEFHIANGLSIALNTYALIRPTVPGAITWLDSVTNHPLKAFIFFMFHPFLHLANFPKIGSPQIRNRCPKPKCTSDVLAEGLNGHDLLKPDILGATYCQMAQSLLLFDDFLI</sequence>
<protein>
    <submittedName>
        <fullName evidence="1">Uncharacterized protein</fullName>
    </submittedName>
</protein>
<dbReference type="InterPro" id="IPR027388">
    <property type="entry name" value="Ku70_bridge/pillars_dom_sf"/>
</dbReference>
<proteinExistence type="predicted"/>
<gene>
    <name evidence="1" type="ORF">GOBAR_AA37870</name>
</gene>
<dbReference type="InterPro" id="IPR016194">
    <property type="entry name" value="SPOC-like_C_dom_sf"/>
</dbReference>
<accession>A0A2P5VVH2</accession>
<dbReference type="Gene3D" id="4.10.970.10">
    <property type="entry name" value="Ku70, bridge and pillars"/>
    <property type="match status" value="1"/>
</dbReference>